<sequence>MDVSLAINYDSGTTVTITQTPVWQTVIYSILLLFLLICSGIFSASETAYTSLSKAKIETLVEKKVRGAKAILKQHQFFNRTLGTILIANNLVNIGASTLLVFLLTNAFGPEKTGLASLISTIVMTPIIVLFAEIIPKLLAKSRPEKTVRAYYWFIEMLYWLFIPITYPISKIGKKIYITNTEEEVKSLLNIAHDEGVLETNESIMAQNVLDLDSTKVSQHYIKLKNVDYINWKSTMKETLNMFKETNYSRIPVEKDGDLIGIILLKDIFFLSRGNIMNYVKTVPNVSAHSLLSVALEKMRQARAQMAFVTENNNDDKAIGIITIEDILEEVVGEIYDEYDDDEQIYEISLERSEAKGTVLMKTLWKQLELEDYLEEYTLSDKEKNQTLSEWLEFKMNHTLRKNAKFTLNNKITFKVISKKTKDKKYDYIEIDWSK</sequence>
<proteinExistence type="predicted"/>
<keyword evidence="9" id="KW-1185">Reference proteome</keyword>
<gene>
    <name evidence="8" type="ORF">DMC14_001200</name>
</gene>
<evidence type="ECO:0000256" key="3">
    <source>
        <dbReference type="PROSITE-ProRule" id="PRU00703"/>
    </source>
</evidence>
<keyword evidence="2 3" id="KW-0129">CBS domain</keyword>
<keyword evidence="4 5" id="KW-1133">Transmembrane helix</keyword>
<dbReference type="SMART" id="SM00116">
    <property type="entry name" value="CBS"/>
    <property type="match status" value="2"/>
</dbReference>
<dbReference type="Pfam" id="PF00571">
    <property type="entry name" value="CBS"/>
    <property type="match status" value="2"/>
</dbReference>
<keyword evidence="4 5" id="KW-0472">Membrane</keyword>
<dbReference type="PANTHER" id="PTHR22777">
    <property type="entry name" value="HEMOLYSIN-RELATED"/>
    <property type="match status" value="1"/>
</dbReference>
<evidence type="ECO:0000256" key="1">
    <source>
        <dbReference type="ARBA" id="ARBA00022737"/>
    </source>
</evidence>
<dbReference type="Proteomes" id="UP000256585">
    <property type="component" value="Chromosome"/>
</dbReference>
<dbReference type="SUPFAM" id="SSF54631">
    <property type="entry name" value="CBS-domain pair"/>
    <property type="match status" value="1"/>
</dbReference>
<organism evidence="8 9">
    <name type="scientific">Metamycoplasma phocicerebrale</name>
    <dbReference type="NCBI Taxonomy" id="142649"/>
    <lineage>
        <taxon>Bacteria</taxon>
        <taxon>Bacillati</taxon>
        <taxon>Mycoplasmatota</taxon>
        <taxon>Mycoplasmoidales</taxon>
        <taxon>Metamycoplasmataceae</taxon>
        <taxon>Metamycoplasma</taxon>
    </lineage>
</organism>
<dbReference type="PROSITE" id="PS51371">
    <property type="entry name" value="CBS"/>
    <property type="match status" value="1"/>
</dbReference>
<evidence type="ECO:0000313" key="8">
    <source>
        <dbReference type="EMBL" id="AZZ65405.1"/>
    </source>
</evidence>
<dbReference type="InterPro" id="IPR002550">
    <property type="entry name" value="CNNM"/>
</dbReference>
<keyword evidence="1" id="KW-0677">Repeat</keyword>
<evidence type="ECO:0000256" key="2">
    <source>
        <dbReference type="ARBA" id="ARBA00023122"/>
    </source>
</evidence>
<protein>
    <submittedName>
        <fullName evidence="8">HlyC/CorC family transporter</fullName>
    </submittedName>
</protein>
<feature type="transmembrane region" description="Helical" evidence="5">
    <location>
        <begin position="151"/>
        <end position="170"/>
    </location>
</feature>
<accession>A0A3Q9VA30</accession>
<keyword evidence="4 5" id="KW-0812">Transmembrane</keyword>
<dbReference type="InterPro" id="IPR000644">
    <property type="entry name" value="CBS_dom"/>
</dbReference>
<dbReference type="GO" id="GO:0005886">
    <property type="term" value="C:plasma membrane"/>
    <property type="evidence" value="ECO:0007669"/>
    <property type="project" value="TreeGrafter"/>
</dbReference>
<dbReference type="Gene3D" id="3.10.580.10">
    <property type="entry name" value="CBS-domain"/>
    <property type="match status" value="1"/>
</dbReference>
<dbReference type="PANTHER" id="PTHR22777:SF17">
    <property type="entry name" value="UPF0053 PROTEIN SLL0260"/>
    <property type="match status" value="1"/>
</dbReference>
<dbReference type="KEGG" id="mphc:DMC14_001200"/>
<feature type="domain" description="CNNM transmembrane" evidence="7">
    <location>
        <begin position="21"/>
        <end position="202"/>
    </location>
</feature>
<evidence type="ECO:0000313" key="9">
    <source>
        <dbReference type="Proteomes" id="UP000256585"/>
    </source>
</evidence>
<feature type="domain" description="CBS" evidence="6">
    <location>
        <begin position="277"/>
        <end position="338"/>
    </location>
</feature>
<dbReference type="Pfam" id="PF01595">
    <property type="entry name" value="CNNM"/>
    <property type="match status" value="1"/>
</dbReference>
<feature type="transmembrane region" description="Helical" evidence="5">
    <location>
        <begin position="26"/>
        <end position="44"/>
    </location>
</feature>
<evidence type="ECO:0000259" key="6">
    <source>
        <dbReference type="PROSITE" id="PS51371"/>
    </source>
</evidence>
<dbReference type="InterPro" id="IPR046342">
    <property type="entry name" value="CBS_dom_sf"/>
</dbReference>
<feature type="transmembrane region" description="Helical" evidence="5">
    <location>
        <begin position="115"/>
        <end position="139"/>
    </location>
</feature>
<evidence type="ECO:0000256" key="5">
    <source>
        <dbReference type="SAM" id="Phobius"/>
    </source>
</evidence>
<dbReference type="PROSITE" id="PS51846">
    <property type="entry name" value="CNNM"/>
    <property type="match status" value="1"/>
</dbReference>
<evidence type="ECO:0000256" key="4">
    <source>
        <dbReference type="PROSITE-ProRule" id="PRU01193"/>
    </source>
</evidence>
<evidence type="ECO:0000259" key="7">
    <source>
        <dbReference type="PROSITE" id="PS51846"/>
    </source>
</evidence>
<feature type="transmembrane region" description="Helical" evidence="5">
    <location>
        <begin position="82"/>
        <end position="103"/>
    </location>
</feature>
<name>A0A3Q9VA30_9BACT</name>
<dbReference type="AlphaFoldDB" id="A0A3Q9VA30"/>
<reference evidence="8" key="1">
    <citation type="submission" date="2019-03" db="EMBL/GenBank/DDBJ databases">
        <title>Draft Sequence and Annotation of the Mycoplasma phocicerebrale Strain 1049T Genome.</title>
        <authorList>
            <person name="Frasca S.Jr."/>
            <person name="Kutish G.F."/>
            <person name="Castellanos Gell J."/>
            <person name="Michaels D.L."/>
            <person name="Brown D.R."/>
        </authorList>
    </citation>
    <scope>NUCLEOTIDE SEQUENCE</scope>
    <source>
        <strain evidence="8">1049</strain>
    </source>
</reference>
<dbReference type="EMBL" id="CP033058">
    <property type="protein sequence ID" value="AZZ65405.1"/>
    <property type="molecule type" value="Genomic_DNA"/>
</dbReference>
<dbReference type="OrthoDB" id="9798188at2"/>